<evidence type="ECO:0000313" key="1">
    <source>
        <dbReference type="EMBL" id="SEC15996.1"/>
    </source>
</evidence>
<organism evidence="1 2">
    <name type="scientific">Streptomyces misionensis</name>
    <dbReference type="NCBI Taxonomy" id="67331"/>
    <lineage>
        <taxon>Bacteria</taxon>
        <taxon>Bacillati</taxon>
        <taxon>Actinomycetota</taxon>
        <taxon>Actinomycetes</taxon>
        <taxon>Kitasatosporales</taxon>
        <taxon>Streptomycetaceae</taxon>
        <taxon>Streptomyces</taxon>
    </lineage>
</organism>
<dbReference type="AlphaFoldDB" id="A0A1H4Q8P2"/>
<dbReference type="EMBL" id="FNTD01000004">
    <property type="protein sequence ID" value="SEC15996.1"/>
    <property type="molecule type" value="Genomic_DNA"/>
</dbReference>
<dbReference type="Proteomes" id="UP000182375">
    <property type="component" value="Unassembled WGS sequence"/>
</dbReference>
<name>A0A1H4Q8P2_9ACTN</name>
<reference evidence="1 2" key="1">
    <citation type="submission" date="2016-10" db="EMBL/GenBank/DDBJ databases">
        <authorList>
            <person name="de Groot N.N."/>
        </authorList>
    </citation>
    <scope>NUCLEOTIDE SEQUENCE [LARGE SCALE GENOMIC DNA]</scope>
    <source>
        <strain evidence="1 2">DSM 40306</strain>
    </source>
</reference>
<proteinExistence type="predicted"/>
<gene>
    <name evidence="1" type="ORF">SAMN04490357_1333</name>
</gene>
<accession>A0A1H4Q8P2</accession>
<evidence type="ECO:0000313" key="2">
    <source>
        <dbReference type="Proteomes" id="UP000182375"/>
    </source>
</evidence>
<sequence length="134" mass="13707">MDPMTVTTLLAAFAGGAGGEAGKQALQGALRVMRRPFQRPAHLPTASSGEAELVALQQAPGDPALAQQLSIALGMRAALDPEFAGELSAWEEGAKQVRVNGDVVINTINGGDFSGVTIQAGRVNNFQTPPGGQG</sequence>
<protein>
    <submittedName>
        <fullName evidence="1">Uncharacterized protein</fullName>
    </submittedName>
</protein>